<organism evidence="1 2">
    <name type="scientific">Stylosanthes scabra</name>
    <dbReference type="NCBI Taxonomy" id="79078"/>
    <lineage>
        <taxon>Eukaryota</taxon>
        <taxon>Viridiplantae</taxon>
        <taxon>Streptophyta</taxon>
        <taxon>Embryophyta</taxon>
        <taxon>Tracheophyta</taxon>
        <taxon>Spermatophyta</taxon>
        <taxon>Magnoliopsida</taxon>
        <taxon>eudicotyledons</taxon>
        <taxon>Gunneridae</taxon>
        <taxon>Pentapetalae</taxon>
        <taxon>rosids</taxon>
        <taxon>fabids</taxon>
        <taxon>Fabales</taxon>
        <taxon>Fabaceae</taxon>
        <taxon>Papilionoideae</taxon>
        <taxon>50 kb inversion clade</taxon>
        <taxon>dalbergioids sensu lato</taxon>
        <taxon>Dalbergieae</taxon>
        <taxon>Pterocarpus clade</taxon>
        <taxon>Stylosanthes</taxon>
    </lineage>
</organism>
<protein>
    <submittedName>
        <fullName evidence="1">Uncharacterized protein</fullName>
    </submittedName>
</protein>
<reference evidence="1 2" key="1">
    <citation type="journal article" date="2023" name="Plants (Basel)">
        <title>Bridging the Gap: Combining Genomics and Transcriptomics Approaches to Understand Stylosanthes scabra, an Orphan Legume from the Brazilian Caatinga.</title>
        <authorList>
            <person name="Ferreira-Neto J.R.C."/>
            <person name="da Silva M.D."/>
            <person name="Binneck E."/>
            <person name="de Melo N.F."/>
            <person name="da Silva R.H."/>
            <person name="de Melo A.L.T.M."/>
            <person name="Pandolfi V."/>
            <person name="Bustamante F.O."/>
            <person name="Brasileiro-Vidal A.C."/>
            <person name="Benko-Iseppon A.M."/>
        </authorList>
    </citation>
    <scope>NUCLEOTIDE SEQUENCE [LARGE SCALE GENOMIC DNA]</scope>
    <source>
        <tissue evidence="1">Leaves</tissue>
    </source>
</reference>
<keyword evidence="2" id="KW-1185">Reference proteome</keyword>
<dbReference type="EMBL" id="JASCZI010242069">
    <property type="protein sequence ID" value="MED6209406.1"/>
    <property type="molecule type" value="Genomic_DNA"/>
</dbReference>
<sequence>MLELNNSSCKSYDTRQNRNSYLKTRFTKEEECNPSHVAMNRELEGMHHEEAATDYQKIYSRAKRLTLGIAAVVGKVWN</sequence>
<comment type="caution">
    <text evidence="1">The sequence shown here is derived from an EMBL/GenBank/DDBJ whole genome shotgun (WGS) entry which is preliminary data.</text>
</comment>
<accession>A0ABU6YHJ5</accession>
<evidence type="ECO:0000313" key="2">
    <source>
        <dbReference type="Proteomes" id="UP001341840"/>
    </source>
</evidence>
<gene>
    <name evidence="1" type="ORF">PIB30_054349</name>
</gene>
<proteinExistence type="predicted"/>
<dbReference type="Proteomes" id="UP001341840">
    <property type="component" value="Unassembled WGS sequence"/>
</dbReference>
<evidence type="ECO:0000313" key="1">
    <source>
        <dbReference type="EMBL" id="MED6209406.1"/>
    </source>
</evidence>
<name>A0ABU6YHJ5_9FABA</name>